<dbReference type="EMBL" id="PYSW02000010">
    <property type="protein sequence ID" value="KAG2388439.1"/>
    <property type="molecule type" value="Genomic_DNA"/>
</dbReference>
<evidence type="ECO:0000256" key="1">
    <source>
        <dbReference type="ARBA" id="ARBA00022737"/>
    </source>
</evidence>
<feature type="repeat" description="RCC1" evidence="2">
    <location>
        <begin position="392"/>
        <end position="446"/>
    </location>
</feature>
<reference evidence="3 4" key="1">
    <citation type="journal article" date="2018" name="BMC Genomics">
        <title>The genome of Naegleria lovaniensis, the basis for a comparative approach to unravel pathogenicity factors of the human pathogenic amoeba N. fowleri.</title>
        <authorList>
            <person name="Liechti N."/>
            <person name="Schurch N."/>
            <person name="Bruggmann R."/>
            <person name="Wittwer M."/>
        </authorList>
    </citation>
    <scope>NUCLEOTIDE SEQUENCE [LARGE SCALE GENOMIC DNA]</scope>
    <source>
        <strain evidence="3 4">ATCC 30569</strain>
    </source>
</reference>
<dbReference type="PANTHER" id="PTHR22870:SF408">
    <property type="entry name" value="OS09G0560450 PROTEIN"/>
    <property type="match status" value="1"/>
</dbReference>
<dbReference type="SUPFAM" id="SSF50985">
    <property type="entry name" value="RCC1/BLIP-II"/>
    <property type="match status" value="1"/>
</dbReference>
<protein>
    <submittedName>
        <fullName evidence="3">Uncharacterized protein</fullName>
    </submittedName>
</protein>
<dbReference type="RefSeq" id="XP_044552431.1">
    <property type="nucleotide sequence ID" value="XM_044695846.1"/>
</dbReference>
<proteinExistence type="predicted"/>
<dbReference type="Proteomes" id="UP000816034">
    <property type="component" value="Unassembled WGS sequence"/>
</dbReference>
<gene>
    <name evidence="3" type="ORF">C9374_000603</name>
</gene>
<dbReference type="Pfam" id="PF00415">
    <property type="entry name" value="RCC1"/>
    <property type="match status" value="1"/>
</dbReference>
<keyword evidence="1" id="KW-0677">Repeat</keyword>
<evidence type="ECO:0000256" key="2">
    <source>
        <dbReference type="PROSITE-ProRule" id="PRU00235"/>
    </source>
</evidence>
<organism evidence="3 4">
    <name type="scientific">Naegleria lovaniensis</name>
    <name type="common">Amoeba</name>
    <dbReference type="NCBI Taxonomy" id="51637"/>
    <lineage>
        <taxon>Eukaryota</taxon>
        <taxon>Discoba</taxon>
        <taxon>Heterolobosea</taxon>
        <taxon>Tetramitia</taxon>
        <taxon>Eutetramitia</taxon>
        <taxon>Vahlkampfiidae</taxon>
        <taxon>Naegleria</taxon>
    </lineage>
</organism>
<accession>A0AA88GYP4</accession>
<comment type="caution">
    <text evidence="3">The sequence shown here is derived from an EMBL/GenBank/DDBJ whole genome shotgun (WGS) entry which is preliminary data.</text>
</comment>
<dbReference type="PANTHER" id="PTHR22870">
    <property type="entry name" value="REGULATOR OF CHROMOSOME CONDENSATION"/>
    <property type="match status" value="1"/>
</dbReference>
<dbReference type="PROSITE" id="PS50012">
    <property type="entry name" value="RCC1_3"/>
    <property type="match status" value="1"/>
</dbReference>
<dbReference type="AlphaFoldDB" id="A0AA88GYP4"/>
<dbReference type="GeneID" id="68093065"/>
<keyword evidence="4" id="KW-1185">Reference proteome</keyword>
<evidence type="ECO:0000313" key="3">
    <source>
        <dbReference type="EMBL" id="KAG2388439.1"/>
    </source>
</evidence>
<dbReference type="InterPro" id="IPR051210">
    <property type="entry name" value="Ub_ligase/GEF_domain"/>
</dbReference>
<dbReference type="Gene3D" id="2.130.10.30">
    <property type="entry name" value="Regulator of chromosome condensation 1/beta-lactamase-inhibitor protein II"/>
    <property type="match status" value="1"/>
</dbReference>
<dbReference type="InterPro" id="IPR009091">
    <property type="entry name" value="RCC1/BLIP-II"/>
</dbReference>
<dbReference type="InterPro" id="IPR000408">
    <property type="entry name" value="Reg_chr_condens"/>
</dbReference>
<evidence type="ECO:0000313" key="4">
    <source>
        <dbReference type="Proteomes" id="UP000816034"/>
    </source>
</evidence>
<sequence>MISGRENLCDMTQWNRSYHWKAILNPSQQQVKACGWNHEQTLLGYQLGNGHAVTSLNSGVMEMPIMMDSEYRVDHDLDGDVPMKNCYHDECIGNDKYGKACIFNAKSKNVSYLEMSRVKLIAGYLGYCFIVNEAGQVYARRPEKCSPVTFREYDSEEDEFIEVDPNISRIECGPFQALFLDSSSGRVFKLKDDCGDCFSCEMIHYFVDRNEKVLQIACSEHGCWFVTLDQNGTQNFYTYGDTITTFGMEIGTRAQFTIYENEFLKSSTIVQIQRRYGIGIILLQDGRLFGVSSQRRKFTEMNRSKIDDTNEIIQKVMIGSNFIIALISRRVCNESRVLLWGDLGHSKWSFSSTIIPLQAIPTELPFQPQHTNEYITDISCGLRHLMLTSSHGSLYSMGTNTQGQLGNGTPFDSFLQPTCTDLSLQENEFISNIYCYHFHSCVVIEKVNSRLIGFFRNVQNSVRMRAFSDCCILLSSH</sequence>
<name>A0AA88GYP4_NAELO</name>